<dbReference type="AlphaFoldDB" id="A0A6A3QHB9"/>
<proteinExistence type="predicted"/>
<name>A0A6A3QHB9_9STRA</name>
<evidence type="ECO:0000313" key="2">
    <source>
        <dbReference type="EMBL" id="KAE9076332.1"/>
    </source>
</evidence>
<feature type="compositionally biased region" description="Polar residues" evidence="1">
    <location>
        <begin position="28"/>
        <end position="39"/>
    </location>
</feature>
<evidence type="ECO:0000256" key="1">
    <source>
        <dbReference type="SAM" id="MobiDB-lite"/>
    </source>
</evidence>
<accession>A0A6A3QHB9</accession>
<reference evidence="2 3" key="1">
    <citation type="submission" date="2018-08" db="EMBL/GenBank/DDBJ databases">
        <title>Genomic investigation of the strawberry pathogen Phytophthora fragariae indicates pathogenicity is determined by transcriptional variation in three key races.</title>
        <authorList>
            <person name="Adams T.M."/>
            <person name="Armitage A.D."/>
            <person name="Sobczyk M.K."/>
            <person name="Bates H.J."/>
            <person name="Dunwell J.M."/>
            <person name="Nellist C.F."/>
            <person name="Harrison R.J."/>
        </authorList>
    </citation>
    <scope>NUCLEOTIDE SEQUENCE [LARGE SCALE GENOMIC DNA]</scope>
    <source>
        <strain evidence="2 3">NOV-5</strain>
    </source>
</reference>
<feature type="region of interest" description="Disordered" evidence="1">
    <location>
        <begin position="1"/>
        <end position="105"/>
    </location>
</feature>
<protein>
    <submittedName>
        <fullName evidence="2">Uncharacterized protein</fullName>
    </submittedName>
</protein>
<sequence>MSPCECPSPTQRERAQKRQGSRPRLSQGPLQTPEQQDSSVDPRRESGLESVDQTSGVDLSACAHYDTGETIGKLVTNPLRQLSPRRASRSIRRQAMARSARSRIA</sequence>
<comment type="caution">
    <text evidence="2">The sequence shown here is derived from an EMBL/GenBank/DDBJ whole genome shotgun (WGS) entry which is preliminary data.</text>
</comment>
<organism evidence="2 3">
    <name type="scientific">Phytophthora fragariae</name>
    <dbReference type="NCBI Taxonomy" id="53985"/>
    <lineage>
        <taxon>Eukaryota</taxon>
        <taxon>Sar</taxon>
        <taxon>Stramenopiles</taxon>
        <taxon>Oomycota</taxon>
        <taxon>Peronosporomycetes</taxon>
        <taxon>Peronosporales</taxon>
        <taxon>Peronosporaceae</taxon>
        <taxon>Phytophthora</taxon>
    </lineage>
</organism>
<evidence type="ECO:0000313" key="3">
    <source>
        <dbReference type="Proteomes" id="UP000440732"/>
    </source>
</evidence>
<dbReference type="EMBL" id="QXGA01004095">
    <property type="protein sequence ID" value="KAE9076332.1"/>
    <property type="molecule type" value="Genomic_DNA"/>
</dbReference>
<dbReference type="Proteomes" id="UP000440732">
    <property type="component" value="Unassembled WGS sequence"/>
</dbReference>
<gene>
    <name evidence="2" type="ORF">PF006_g28153</name>
</gene>